<evidence type="ECO:0000259" key="3">
    <source>
        <dbReference type="Pfam" id="PF00534"/>
    </source>
</evidence>
<gene>
    <name evidence="5" type="ORF">KJ970_06000</name>
</gene>
<feature type="domain" description="Glycosyl transferase family 1" evidence="3">
    <location>
        <begin position="216"/>
        <end position="382"/>
    </location>
</feature>
<dbReference type="SUPFAM" id="SSF53756">
    <property type="entry name" value="UDP-Glycosyltransferase/glycogen phosphorylase"/>
    <property type="match status" value="1"/>
</dbReference>
<sequence length="415" mass="47140">MSAGSPIRIGMLLDHPFPPDPRVAQEGRSLVEDGQEVHLFCVDWAGQPKRERVDGIEVHRYSMSKTFHNKAGALSLTLPLYTAWFRRRLASFLKQHRIEALHIHDLPLAAVGWQAARAHGIPLILDLHENYPAALRTYGYARSFLGRLLIWPSAWERFEKRMVHSADHIVVVIEEARDRIMSLAVPNERISVVPNTVDLETFLKFSLDAELISRMPADRYRILYTGGFDEHRGLDTAVKAMALAVHGEETSKVHLEMTLVGTGRNRAALERLAENLSVADHLRFEGWQPYTTFPSYIAASHVGLIPHLKTPHTDSTIPHKLFHYMCLGRPVIVTNCRPLERIVKETGAGLVVPHSHPEAMASAIHKLKDPALRKEMGERGRKAVQEHYHWSRTIDPLLQLYRKIALKRNPREPVL</sequence>
<dbReference type="CDD" id="cd03794">
    <property type="entry name" value="GT4_WbuB-like"/>
    <property type="match status" value="1"/>
</dbReference>
<proteinExistence type="predicted"/>
<dbReference type="GO" id="GO:0016757">
    <property type="term" value="F:glycosyltransferase activity"/>
    <property type="evidence" value="ECO:0007669"/>
    <property type="project" value="UniProtKB-KW"/>
</dbReference>
<reference evidence="5" key="1">
    <citation type="submission" date="2021-05" db="EMBL/GenBank/DDBJ databases">
        <title>Energy efficiency and biological interactions define the core microbiome of deep oligotrophic groundwater.</title>
        <authorList>
            <person name="Mehrshad M."/>
            <person name="Lopez-Fernandez M."/>
            <person name="Bell E."/>
            <person name="Bernier-Latmani R."/>
            <person name="Bertilsson S."/>
            <person name="Dopson M."/>
        </authorList>
    </citation>
    <scope>NUCLEOTIDE SEQUENCE</scope>
    <source>
        <strain evidence="5">Modern_marine.mb.64</strain>
    </source>
</reference>
<organism evidence="5 6">
    <name type="scientific">Eiseniibacteriota bacterium</name>
    <dbReference type="NCBI Taxonomy" id="2212470"/>
    <lineage>
        <taxon>Bacteria</taxon>
        <taxon>Candidatus Eiseniibacteriota</taxon>
    </lineage>
</organism>
<dbReference type="InterPro" id="IPR028098">
    <property type="entry name" value="Glyco_trans_4-like_N"/>
</dbReference>
<evidence type="ECO:0000256" key="1">
    <source>
        <dbReference type="ARBA" id="ARBA00022676"/>
    </source>
</evidence>
<dbReference type="PANTHER" id="PTHR12526:SF510">
    <property type="entry name" value="D-INOSITOL 3-PHOSPHATE GLYCOSYLTRANSFERASE"/>
    <property type="match status" value="1"/>
</dbReference>
<dbReference type="InterPro" id="IPR001296">
    <property type="entry name" value="Glyco_trans_1"/>
</dbReference>
<keyword evidence="1" id="KW-0328">Glycosyltransferase</keyword>
<dbReference type="Proteomes" id="UP000777784">
    <property type="component" value="Unassembled WGS sequence"/>
</dbReference>
<evidence type="ECO:0000313" key="5">
    <source>
        <dbReference type="EMBL" id="MBU2690463.1"/>
    </source>
</evidence>
<dbReference type="Pfam" id="PF00534">
    <property type="entry name" value="Glycos_transf_1"/>
    <property type="match status" value="1"/>
</dbReference>
<dbReference type="Pfam" id="PF13439">
    <property type="entry name" value="Glyco_transf_4"/>
    <property type="match status" value="1"/>
</dbReference>
<dbReference type="AlphaFoldDB" id="A0A948RVR4"/>
<dbReference type="PANTHER" id="PTHR12526">
    <property type="entry name" value="GLYCOSYLTRANSFERASE"/>
    <property type="match status" value="1"/>
</dbReference>
<name>A0A948RVR4_UNCEI</name>
<dbReference type="Gene3D" id="3.40.50.2000">
    <property type="entry name" value="Glycogen Phosphorylase B"/>
    <property type="match status" value="2"/>
</dbReference>
<evidence type="ECO:0000259" key="4">
    <source>
        <dbReference type="Pfam" id="PF13439"/>
    </source>
</evidence>
<evidence type="ECO:0000256" key="2">
    <source>
        <dbReference type="ARBA" id="ARBA00022679"/>
    </source>
</evidence>
<protein>
    <submittedName>
        <fullName evidence="5">Glycosyltransferase family 4 protein</fullName>
    </submittedName>
</protein>
<accession>A0A948RVR4</accession>
<dbReference type="EMBL" id="JAHJDP010000032">
    <property type="protein sequence ID" value="MBU2690463.1"/>
    <property type="molecule type" value="Genomic_DNA"/>
</dbReference>
<feature type="domain" description="Glycosyltransferase subfamily 4-like N-terminal" evidence="4">
    <location>
        <begin position="25"/>
        <end position="200"/>
    </location>
</feature>
<evidence type="ECO:0000313" key="6">
    <source>
        <dbReference type="Proteomes" id="UP000777784"/>
    </source>
</evidence>
<keyword evidence="2" id="KW-0808">Transferase</keyword>
<comment type="caution">
    <text evidence="5">The sequence shown here is derived from an EMBL/GenBank/DDBJ whole genome shotgun (WGS) entry which is preliminary data.</text>
</comment>